<name>A0AAW4XNX8_RHORH</name>
<evidence type="ECO:0000259" key="1">
    <source>
        <dbReference type="SMART" id="SM00833"/>
    </source>
</evidence>
<comment type="caution">
    <text evidence="2">The sequence shown here is derived from an EMBL/GenBank/DDBJ whole genome shotgun (WGS) entry which is preliminary data.</text>
</comment>
<dbReference type="InterPro" id="IPR051927">
    <property type="entry name" value="Zn_Chap_cDPG_Synth"/>
</dbReference>
<proteinExistence type="predicted"/>
<gene>
    <name evidence="2" type="ORF">LQ384_24835</name>
</gene>
<dbReference type="SMART" id="SM00833">
    <property type="entry name" value="CobW_C"/>
    <property type="match status" value="1"/>
</dbReference>
<dbReference type="PANTHER" id="PTHR43603:SF1">
    <property type="entry name" value="ZINC-REGULATED GTPASE METALLOPROTEIN ACTIVATOR 1"/>
    <property type="match status" value="1"/>
</dbReference>
<sequence>MDLSAPPRVHLFFTQPAAATALRRALGPSIADRLVEFDAFLPHLSAGADVPTADTLLRCRTDAGAQHVISEFVAARADHPHDLALASVVTTVDAPTLWEMLEPTRHRLRAPETSFVATATQIEHATVVVFTDWRSLTGDDLYLLVALVGHLNPTATVVLLGAETPLTLDRHGFDVAAASLNRAGWMHVLSDTFTPRAKHTRVCTFRYQNLRPFHPGRLAALFDAGAGSVLGSNVVRAVGFCRLTSRPHAVILWDQCVTELQVAVLRADAEDCADEPLSFGQDIAFFGVDLDTARLQETLDACTLDDDEFLAGPDRWAALPDPLPR</sequence>
<protein>
    <submittedName>
        <fullName evidence="2">GTP-binding protein</fullName>
    </submittedName>
</protein>
<dbReference type="EMBL" id="JAJNCO010000019">
    <property type="protein sequence ID" value="MCD2114340.1"/>
    <property type="molecule type" value="Genomic_DNA"/>
</dbReference>
<dbReference type="PANTHER" id="PTHR43603">
    <property type="entry name" value="COBW DOMAIN-CONTAINING PROTEIN DDB_G0274527"/>
    <property type="match status" value="1"/>
</dbReference>
<dbReference type="Proteomes" id="UP001198630">
    <property type="component" value="Unassembled WGS sequence"/>
</dbReference>
<evidence type="ECO:0000313" key="2">
    <source>
        <dbReference type="EMBL" id="MCD2114340.1"/>
    </source>
</evidence>
<dbReference type="InterPro" id="IPR011629">
    <property type="entry name" value="CobW-like_C"/>
</dbReference>
<accession>A0AAW4XNX8</accession>
<dbReference type="RefSeq" id="WP_230792408.1">
    <property type="nucleotide sequence ID" value="NZ_JAJNCO010000019.1"/>
</dbReference>
<reference evidence="2" key="1">
    <citation type="submission" date="2021-11" db="EMBL/GenBank/DDBJ databases">
        <title>Development of a sustainable strategy for remediation of hydrocarbon-contaminated territories based on the waste exchange concept.</title>
        <authorList>
            <person name="Elkin A."/>
        </authorList>
    </citation>
    <scope>NUCLEOTIDE SEQUENCE</scope>
    <source>
        <strain evidence="2">IEGM 757</strain>
    </source>
</reference>
<dbReference type="Pfam" id="PF07683">
    <property type="entry name" value="CobW_C"/>
    <property type="match status" value="1"/>
</dbReference>
<evidence type="ECO:0000313" key="3">
    <source>
        <dbReference type="Proteomes" id="UP001198630"/>
    </source>
</evidence>
<dbReference type="AlphaFoldDB" id="A0AAW4XNX8"/>
<feature type="domain" description="CobW C-terminal" evidence="1">
    <location>
        <begin position="202"/>
        <end position="303"/>
    </location>
</feature>
<organism evidence="2 3">
    <name type="scientific">Rhodococcus rhodochrous</name>
    <dbReference type="NCBI Taxonomy" id="1829"/>
    <lineage>
        <taxon>Bacteria</taxon>
        <taxon>Bacillati</taxon>
        <taxon>Actinomycetota</taxon>
        <taxon>Actinomycetes</taxon>
        <taxon>Mycobacteriales</taxon>
        <taxon>Nocardiaceae</taxon>
        <taxon>Rhodococcus</taxon>
    </lineage>
</organism>